<dbReference type="SUPFAM" id="SSF81383">
    <property type="entry name" value="F-box domain"/>
    <property type="match status" value="1"/>
</dbReference>
<dbReference type="InterPro" id="IPR019734">
    <property type="entry name" value="TPR_rpt"/>
</dbReference>
<sequence length="383" mass="44247">MGDELEKFRENWKGEIEFRKAVENLNLDDEPSQNVEGEKEDEPKVNMEAIQLFQDGINHEKQGNMSKAVSCYRQAIKLDPHIEKVMSKIEKYSKKSNKNEGDMIYQVFLNQLIDRIQERKTSFEAERGGVVQFEKLPAELIELIIEKCIGKQNDLLTLERISLTCAAFFVHSTNDNLWRMIHNRANQGDTTTTCNSDSWKSHFLSTPQVYFHGFYSCKISYIRHGEPSFQDSNYSSWHTVTYYRVLRLFPSGRAIYGITSENPRNVSELTDKSGIKTNDAIMRGTFKVECGLLKVDVSRPCPKPKKTVGKFRDRLVKVVEHGVVKQDYTIRFAVKFDGKCRCGLEWISNHLETTFLNNEVSKTDIEVSNIQDFPPMRFHATET</sequence>
<organism evidence="4 5">
    <name type="scientific">Caenorhabditis angaria</name>
    <dbReference type="NCBI Taxonomy" id="860376"/>
    <lineage>
        <taxon>Eukaryota</taxon>
        <taxon>Metazoa</taxon>
        <taxon>Ecdysozoa</taxon>
        <taxon>Nematoda</taxon>
        <taxon>Chromadorea</taxon>
        <taxon>Rhabditida</taxon>
        <taxon>Rhabditina</taxon>
        <taxon>Rhabditomorpha</taxon>
        <taxon>Rhabditoidea</taxon>
        <taxon>Rhabditidae</taxon>
        <taxon>Peloderinae</taxon>
        <taxon>Caenorhabditis</taxon>
    </lineage>
</organism>
<accession>A0A9P1IYD0</accession>
<dbReference type="OrthoDB" id="2117972at2759"/>
<dbReference type="Gene3D" id="1.25.40.10">
    <property type="entry name" value="Tetratricopeptide repeat domain"/>
    <property type="match status" value="1"/>
</dbReference>
<dbReference type="SMART" id="SM00028">
    <property type="entry name" value="TPR"/>
    <property type="match status" value="1"/>
</dbReference>
<dbReference type="InterPro" id="IPR036047">
    <property type="entry name" value="F-box-like_dom_sf"/>
</dbReference>
<reference evidence="4" key="1">
    <citation type="submission" date="2022-11" db="EMBL/GenBank/DDBJ databases">
        <authorList>
            <person name="Kikuchi T."/>
        </authorList>
    </citation>
    <scope>NUCLEOTIDE SEQUENCE</scope>
    <source>
        <strain evidence="4">PS1010</strain>
    </source>
</reference>
<evidence type="ECO:0000313" key="5">
    <source>
        <dbReference type="Proteomes" id="UP001152747"/>
    </source>
</evidence>
<dbReference type="Proteomes" id="UP001152747">
    <property type="component" value="Unassembled WGS sequence"/>
</dbReference>
<dbReference type="GO" id="GO:0031146">
    <property type="term" value="P:SCF-dependent proteasomal ubiquitin-dependent protein catabolic process"/>
    <property type="evidence" value="ECO:0007669"/>
    <property type="project" value="TreeGrafter"/>
</dbReference>
<gene>
    <name evidence="4" type="ORF">CAMP_LOCUS17233</name>
</gene>
<keyword evidence="2" id="KW-0802">TPR repeat</keyword>
<dbReference type="AlphaFoldDB" id="A0A9P1IYD0"/>
<dbReference type="EMBL" id="CANHGI010000006">
    <property type="protein sequence ID" value="CAI5454596.1"/>
    <property type="molecule type" value="Genomic_DNA"/>
</dbReference>
<proteinExistence type="predicted"/>
<dbReference type="PANTHER" id="PTHR12874:SF29">
    <property type="entry name" value="F-BOX ONLY PROTEIN 9"/>
    <property type="match status" value="1"/>
</dbReference>
<keyword evidence="5" id="KW-1185">Reference proteome</keyword>
<dbReference type="PROSITE" id="PS50005">
    <property type="entry name" value="TPR"/>
    <property type="match status" value="1"/>
</dbReference>
<evidence type="ECO:0000259" key="3">
    <source>
        <dbReference type="Pfam" id="PF19270"/>
    </source>
</evidence>
<evidence type="ECO:0000313" key="4">
    <source>
        <dbReference type="EMBL" id="CAI5454596.1"/>
    </source>
</evidence>
<dbReference type="GO" id="GO:0005737">
    <property type="term" value="C:cytoplasm"/>
    <property type="evidence" value="ECO:0007669"/>
    <property type="project" value="TreeGrafter"/>
</dbReference>
<comment type="caution">
    <text evidence="4">The sequence shown here is derived from an EMBL/GenBank/DDBJ whole genome shotgun (WGS) entry which is preliminary data.</text>
</comment>
<keyword evidence="1" id="KW-0833">Ubl conjugation pathway</keyword>
<protein>
    <recommendedName>
        <fullName evidence="3">F-box protein Hrt3/FBXO9 C-terminal domain-containing protein</fullName>
    </recommendedName>
</protein>
<name>A0A9P1IYD0_9PELO</name>
<feature type="domain" description="F-box protein Hrt3/FBXO9 C-terminal" evidence="3">
    <location>
        <begin position="196"/>
        <end position="315"/>
    </location>
</feature>
<dbReference type="InterPro" id="IPR011990">
    <property type="entry name" value="TPR-like_helical_dom_sf"/>
</dbReference>
<feature type="repeat" description="TPR" evidence="2">
    <location>
        <begin position="49"/>
        <end position="82"/>
    </location>
</feature>
<evidence type="ECO:0000256" key="1">
    <source>
        <dbReference type="ARBA" id="ARBA00022786"/>
    </source>
</evidence>
<dbReference type="Pfam" id="PF19270">
    <property type="entry name" value="FBO_C"/>
    <property type="match status" value="1"/>
</dbReference>
<dbReference type="InterPro" id="IPR045464">
    <property type="entry name" value="Hrt3/FBXO9_C"/>
</dbReference>
<dbReference type="GO" id="GO:0019005">
    <property type="term" value="C:SCF ubiquitin ligase complex"/>
    <property type="evidence" value="ECO:0007669"/>
    <property type="project" value="TreeGrafter"/>
</dbReference>
<dbReference type="PANTHER" id="PTHR12874">
    <property type="entry name" value="F-BOX ONLY PROTEIN 48-RELATED"/>
    <property type="match status" value="1"/>
</dbReference>
<evidence type="ECO:0000256" key="2">
    <source>
        <dbReference type="PROSITE-ProRule" id="PRU00339"/>
    </source>
</evidence>